<reference evidence="1" key="1">
    <citation type="submission" date="2021-06" db="EMBL/GenBank/DDBJ databases">
        <authorList>
            <person name="Kallberg Y."/>
            <person name="Tangrot J."/>
            <person name="Rosling A."/>
        </authorList>
    </citation>
    <scope>NUCLEOTIDE SEQUENCE</scope>
    <source>
        <strain evidence="1">MA461A</strain>
    </source>
</reference>
<dbReference type="Proteomes" id="UP000789920">
    <property type="component" value="Unassembled WGS sequence"/>
</dbReference>
<feature type="non-terminal residue" evidence="1">
    <location>
        <position position="94"/>
    </location>
</feature>
<proteinExistence type="predicted"/>
<name>A0ACA9SN62_9GLOM</name>
<accession>A0ACA9SN62</accession>
<protein>
    <submittedName>
        <fullName evidence="1">25965_t:CDS:1</fullName>
    </submittedName>
</protein>
<gene>
    <name evidence="1" type="ORF">RPERSI_LOCUS32046</name>
</gene>
<organism evidence="1 2">
    <name type="scientific">Racocetra persica</name>
    <dbReference type="NCBI Taxonomy" id="160502"/>
    <lineage>
        <taxon>Eukaryota</taxon>
        <taxon>Fungi</taxon>
        <taxon>Fungi incertae sedis</taxon>
        <taxon>Mucoromycota</taxon>
        <taxon>Glomeromycotina</taxon>
        <taxon>Glomeromycetes</taxon>
        <taxon>Diversisporales</taxon>
        <taxon>Gigasporaceae</taxon>
        <taxon>Racocetra</taxon>
    </lineage>
</organism>
<comment type="caution">
    <text evidence="1">The sequence shown here is derived from an EMBL/GenBank/DDBJ whole genome shotgun (WGS) entry which is preliminary data.</text>
</comment>
<feature type="non-terminal residue" evidence="1">
    <location>
        <position position="1"/>
    </location>
</feature>
<keyword evidence="2" id="KW-1185">Reference proteome</keyword>
<sequence>KPVRKIKPTLLLSIENKYREFVSNFLDYNYSRFSGKLSHNRTWKESEDKILSVINKIFNTMKDIWNNLALNFEVAGILNERTYQSTIIVPFIRA</sequence>
<evidence type="ECO:0000313" key="1">
    <source>
        <dbReference type="EMBL" id="CAG8841835.1"/>
    </source>
</evidence>
<evidence type="ECO:0000313" key="2">
    <source>
        <dbReference type="Proteomes" id="UP000789920"/>
    </source>
</evidence>
<dbReference type="EMBL" id="CAJVQC010131887">
    <property type="protein sequence ID" value="CAG8841835.1"/>
    <property type="molecule type" value="Genomic_DNA"/>
</dbReference>